<feature type="binding site" evidence="1">
    <location>
        <position position="151"/>
    </location>
    <ligand>
        <name>CoA</name>
        <dbReference type="ChEBI" id="CHEBI:57287"/>
    </ligand>
</feature>
<dbReference type="PANTHER" id="PTHR38096">
    <property type="entry name" value="ENTEROBACTIN SYNTHASE COMPONENT D"/>
    <property type="match status" value="1"/>
</dbReference>
<evidence type="ECO:0000259" key="3">
    <source>
        <dbReference type="Pfam" id="PF17837"/>
    </source>
</evidence>
<feature type="binding site" evidence="1">
    <location>
        <begin position="89"/>
        <end position="90"/>
    </location>
    <ligand>
        <name>CoA</name>
        <dbReference type="ChEBI" id="CHEBI:57287"/>
    </ligand>
</feature>
<proteinExistence type="predicted"/>
<feature type="binding site" evidence="2">
    <location>
        <position position="113"/>
    </location>
    <ligand>
        <name>Mg(2+)</name>
        <dbReference type="ChEBI" id="CHEBI:18420"/>
    </ligand>
</feature>
<comment type="cofactor">
    <cofactor evidence="2">
        <name>Mg(2+)</name>
        <dbReference type="ChEBI" id="CHEBI:18420"/>
    </cofactor>
</comment>
<feature type="binding site" evidence="1">
    <location>
        <position position="155"/>
    </location>
    <ligand>
        <name>CoA</name>
        <dbReference type="ChEBI" id="CHEBI:57287"/>
    </ligand>
</feature>
<dbReference type="InterPro" id="IPR037143">
    <property type="entry name" value="4-PPantetheinyl_Trfase_dom_sf"/>
</dbReference>
<dbReference type="GO" id="GO:0000287">
    <property type="term" value="F:magnesium ion binding"/>
    <property type="evidence" value="ECO:0007669"/>
    <property type="project" value="InterPro"/>
</dbReference>
<dbReference type="GO" id="GO:0009239">
    <property type="term" value="P:enterobactin biosynthetic process"/>
    <property type="evidence" value="ECO:0007669"/>
    <property type="project" value="InterPro"/>
</dbReference>
<dbReference type="Pfam" id="PF17837">
    <property type="entry name" value="4PPT_N"/>
    <property type="match status" value="1"/>
</dbReference>
<feature type="domain" description="4'-phosphopantetheinyl transferase N-terminal" evidence="3">
    <location>
        <begin position="38"/>
        <end position="99"/>
    </location>
</feature>
<dbReference type="PRINTS" id="PR01399">
    <property type="entry name" value="ENTSNTHTASED"/>
</dbReference>
<dbReference type="InterPro" id="IPR003542">
    <property type="entry name" value="Enbac_synth_compD-like"/>
</dbReference>
<evidence type="ECO:0000256" key="2">
    <source>
        <dbReference type="PIRSR" id="PIRSR603542-2"/>
    </source>
</evidence>
<name>A0A3S5BVA7_9MICC</name>
<dbReference type="AlphaFoldDB" id="A0A3S5BVA7"/>
<organism evidence="4 5">
    <name type="scientific">Rothia dentocariosa</name>
    <dbReference type="NCBI Taxonomy" id="2047"/>
    <lineage>
        <taxon>Bacteria</taxon>
        <taxon>Bacillati</taxon>
        <taxon>Actinomycetota</taxon>
        <taxon>Actinomycetes</taxon>
        <taxon>Micrococcales</taxon>
        <taxon>Micrococcaceae</taxon>
        <taxon>Rothia</taxon>
    </lineage>
</organism>
<dbReference type="EMBL" id="LR134521">
    <property type="protein sequence ID" value="VEJ30641.1"/>
    <property type="molecule type" value="Genomic_DNA"/>
</dbReference>
<reference evidence="4 5" key="1">
    <citation type="submission" date="2018-12" db="EMBL/GenBank/DDBJ databases">
        <authorList>
            <consortium name="Pathogen Informatics"/>
        </authorList>
    </citation>
    <scope>NUCLEOTIDE SEQUENCE [LARGE SCALE GENOMIC DNA]</scope>
    <source>
        <strain evidence="4 5">NCTC10918</strain>
    </source>
</reference>
<dbReference type="Proteomes" id="UP000270988">
    <property type="component" value="Chromosome"/>
</dbReference>
<protein>
    <submittedName>
        <fullName evidence="4">Phosphopantetheinyltransferase component of enterobactin synthase multienzyme complex</fullName>
    </submittedName>
</protein>
<dbReference type="SUPFAM" id="SSF56214">
    <property type="entry name" value="4'-phosphopantetheinyl transferase"/>
    <property type="match status" value="1"/>
</dbReference>
<feature type="binding site" evidence="1">
    <location>
        <position position="111"/>
    </location>
    <ligand>
        <name>CoA</name>
        <dbReference type="ChEBI" id="CHEBI:57287"/>
    </ligand>
</feature>
<gene>
    <name evidence="4" type="ORF">NCTC10918_01925</name>
</gene>
<keyword evidence="2" id="KW-0479">Metal-binding</keyword>
<accession>A0A3S5BVA7</accession>
<dbReference type="InterPro" id="IPR041354">
    <property type="entry name" value="4PPT_N"/>
</dbReference>
<evidence type="ECO:0000313" key="4">
    <source>
        <dbReference type="EMBL" id="VEJ30641.1"/>
    </source>
</evidence>
<feature type="binding site" evidence="2">
    <location>
        <position position="111"/>
    </location>
    <ligand>
        <name>Mg(2+)</name>
        <dbReference type="ChEBI" id="CHEBI:18420"/>
    </ligand>
</feature>
<keyword evidence="2" id="KW-0460">Magnesium</keyword>
<evidence type="ECO:0000313" key="5">
    <source>
        <dbReference type="Proteomes" id="UP000270988"/>
    </source>
</evidence>
<dbReference type="GO" id="GO:0009366">
    <property type="term" value="C:enterobactin synthetase complex"/>
    <property type="evidence" value="ECO:0007669"/>
    <property type="project" value="InterPro"/>
</dbReference>
<sequence>MSWIHIWNSAGAGSLAAVWTKDFDKAFESISNTDLLWVKDMSSKRFAEFVMGRYCARIAIRSLGGEHAQLNRLSDGSVEWPAEWIGSISHSQGVAVALVGSRNLVQAIGVDIEPLKPLPREVAQAFTDDRFIGRASKLHGPRLRVGFSAREAAFKALSTIGYRIPILAMKATIWTDGPDYGHFVIEASEWNLTGVEGKWCILDRMFHMASVVIPASSKNIMH</sequence>
<dbReference type="PANTHER" id="PTHR38096:SF1">
    <property type="entry name" value="ENTEROBACTIN SYNTHASE COMPONENT D"/>
    <property type="match status" value="1"/>
</dbReference>
<feature type="binding site" evidence="2">
    <location>
        <position position="112"/>
    </location>
    <ligand>
        <name>Mg(2+)</name>
        <dbReference type="ChEBI" id="CHEBI:18420"/>
    </ligand>
</feature>
<evidence type="ECO:0000256" key="1">
    <source>
        <dbReference type="PIRSR" id="PIRSR603542-1"/>
    </source>
</evidence>
<feature type="binding site" evidence="1">
    <location>
        <position position="45"/>
    </location>
    <ligand>
        <name>CoA</name>
        <dbReference type="ChEBI" id="CHEBI:57287"/>
    </ligand>
</feature>
<dbReference type="GO" id="GO:0005886">
    <property type="term" value="C:plasma membrane"/>
    <property type="evidence" value="ECO:0007669"/>
    <property type="project" value="TreeGrafter"/>
</dbReference>
<dbReference type="GO" id="GO:0008897">
    <property type="term" value="F:holo-[acyl-carrier-protein] synthase activity"/>
    <property type="evidence" value="ECO:0007669"/>
    <property type="project" value="InterPro"/>
</dbReference>
<keyword evidence="4" id="KW-0808">Transferase</keyword>
<feature type="binding site" evidence="1">
    <location>
        <position position="53"/>
    </location>
    <ligand>
        <name>CoA</name>
        <dbReference type="ChEBI" id="CHEBI:57287"/>
    </ligand>
</feature>